<proteinExistence type="predicted"/>
<dbReference type="AlphaFoldDB" id="A0A2M7BFT9"/>
<name>A0A2M7BFT9_9BACT</name>
<sequence length="183" mass="21346">MSFLRKHGYFSNGWHSGAITWSWNGEKTGSISVQSSINENEQYVKFIYTQTGNNTDEKKDFDYKIPLTTTPCYFGGKRYWFICPLSANGRYCGRRVGLLYKARDYFGCRHCYDLTYNSRNRGGIFKVAGQTISIPELERLESEVKRKYYAGKITKKYERYLKKQDKSFRQLQVITACLGAKLH</sequence>
<accession>A0A2M7BFT9</accession>
<organism evidence="1 2">
    <name type="scientific">Candidatus Shapirobacteria bacterium CG03_land_8_20_14_0_80_40_19</name>
    <dbReference type="NCBI Taxonomy" id="1974880"/>
    <lineage>
        <taxon>Bacteria</taxon>
        <taxon>Candidatus Shapironibacteriota</taxon>
    </lineage>
</organism>
<gene>
    <name evidence="1" type="ORF">COS55_00770</name>
</gene>
<evidence type="ECO:0000313" key="1">
    <source>
        <dbReference type="EMBL" id="PIV01947.1"/>
    </source>
</evidence>
<comment type="caution">
    <text evidence="1">The sequence shown here is derived from an EMBL/GenBank/DDBJ whole genome shotgun (WGS) entry which is preliminary data.</text>
</comment>
<protein>
    <submittedName>
        <fullName evidence="1">Uncharacterized protein</fullName>
    </submittedName>
</protein>
<reference evidence="2" key="1">
    <citation type="submission" date="2017-09" db="EMBL/GenBank/DDBJ databases">
        <title>Depth-based differentiation of microbial function through sediment-hosted aquifers and enrichment of novel symbionts in the deep terrestrial subsurface.</title>
        <authorList>
            <person name="Probst A.J."/>
            <person name="Ladd B."/>
            <person name="Jarett J.K."/>
            <person name="Geller-Mcgrath D.E."/>
            <person name="Sieber C.M.K."/>
            <person name="Emerson J.B."/>
            <person name="Anantharaman K."/>
            <person name="Thomas B.C."/>
            <person name="Malmstrom R."/>
            <person name="Stieglmeier M."/>
            <person name="Klingl A."/>
            <person name="Woyke T."/>
            <person name="Ryan C.M."/>
            <person name="Banfield J.F."/>
        </authorList>
    </citation>
    <scope>NUCLEOTIDE SEQUENCE [LARGE SCALE GENOMIC DNA]</scope>
</reference>
<dbReference type="Proteomes" id="UP000230399">
    <property type="component" value="Unassembled WGS sequence"/>
</dbReference>
<dbReference type="EMBL" id="PEVD01000010">
    <property type="protein sequence ID" value="PIV01947.1"/>
    <property type="molecule type" value="Genomic_DNA"/>
</dbReference>
<evidence type="ECO:0000313" key="2">
    <source>
        <dbReference type="Proteomes" id="UP000230399"/>
    </source>
</evidence>